<protein>
    <submittedName>
        <fullName evidence="2">Uncharacterized protein</fullName>
    </submittedName>
</protein>
<dbReference type="HOGENOM" id="CLU_244275_0_0_6"/>
<feature type="region of interest" description="Disordered" evidence="1">
    <location>
        <begin position="197"/>
        <end position="218"/>
    </location>
</feature>
<dbReference type="Gene3D" id="3.40.50.11550">
    <property type="match status" value="1"/>
</dbReference>
<accession>B2VH41</accession>
<dbReference type="CDD" id="cd14729">
    <property type="entry name" value="RtxA-like"/>
    <property type="match status" value="1"/>
</dbReference>
<keyword evidence="3" id="KW-1185">Reference proteome</keyword>
<dbReference type="EMBL" id="CU468135">
    <property type="protein sequence ID" value="CAO95705.1"/>
    <property type="molecule type" value="Genomic_DNA"/>
</dbReference>
<sequence>MIHVQSNLFTGECIVPNINLQINPQTTFSCSSGGSASKHGEATRLSKLLGSATNSTVRYLIDPVLNTGRGIYRSLHEWSPWHVYRACEQDFELQSVHDKGDELLNRAEAINHSSRTQNEHQTLPLILKGKVGIALGAVLLSGAGCGAGYYFRRNVSDAPTGDFSEDPPGTTASSSSGIPYNASGKTLRDPMTIHLHRHDDAAGGNGSPSRPGFYALPEADNIPANGMPDAGKRKKRHIKIPDTIKEANRKIIWHLYNENYLEEIDVNKTNMLIAASDYLLTVDGFTQEDKFRLLARKVLAAAGLYGGEDHETLSMQQVKAAIRYWFFNNVLGGTPEEVIAKKMAFSKSPTDYTPGKIKKLFSFEMLYSNSSSYVDEVDKKSFDAFNLMWTSLLNEEMRFLRFADALDKGFVLYGEKFASLYAGTKFFEDVEYWSCTAEEAVKAGDVIWNLALNGNITEHQIDYLRVPALFFIAKNSPKKFANEVPIRDLSSAAIMEYIVSRKKNLIISLYNSYLNAVTSWRSKGKLADDFISQCPTAELFALPDIADGIRNEQQRRKNAVPGVKQNYLNGWRKPCKSSPESLSDEYKKITLNVADSFKELDKNLILSAFESLPVVEHDFISSLDAVMFPVAFSMRTSRGTWATYGIATNNDFNVFLKHTDLISVNHLREERIYALKRNNEKHEGYSIIRVDYDIRKYIDSDIFNYNGFGTYYRVDGNKVKCSNDNFEYTIKADRSHVSARDGDIKSLINFLSTLHRDNLYQSLYEMGNDSSDIIKIWNIVKHTIPFYDCAEGIMNNDPVQGVPSCIMDGISSAPAFMLAVDLTGRFGMKLAHAALHGVATVGKAGVISVVKHTLKHVGPPGIAEMTLLGKTALRGIDPGFELLSTASRSFSKRVLALLASDSKTSGLAQKIAPSGVIDSQPLTPPAELIMASIPGTELSITLKRIRHENGRDLYVQFNPETGEAFGIPYYLVGEFFHQAPVKYLDENAYSDSNLEYVINEVPALNLAHLTHLTPDDKGLYSYIDFVTHQKRRALKVKGLFYRIEPGREAWSIRFSDKKNIEVARFDDIYYKINEATRLDVKYQPCRSLRSPTGRCVHLSPMLENAFKENKRFGTPERHLPTLNPAESHPGLYKNPHGKLYIKYEDVFFRLKNEYPKKPDEILSVTGPKSGFIFGKLMKKKIAEVTASRDGGGYYFNTPEENMMECAGTSKAVAELHSAMRRLSFMDHRNFLMPENMRATAIKMDKKVLNDRDYYSDGLEAEEENIVITFRKNTESMLADARNFFLKGTDYLKKGDVPAIALSDEPKYFLSKIYEKNNGIAIGEYHSSIASKKFIIENIDVLHKNGVRTLYLEHLQTDMHQDDLDGFFKTGVMSVRLQNFITELDLMFETDWLGRYTFMTLIKTAQKRKIRITAIDSFVSYYGIPPSSGSTDRVALMNYYSHLLINVNQLHHQSKWIALVGSAHINTFEGVPGLADLNAVVSIRVNDLPADETGGIFKDPGEIYRCSRAHRPRAVQGDLLLEVGVTNARHTMTPPSVITLLKNPGQFIIEKRGVKNFLVYMDRWHNLLHYPIDLTPDNRFYLNTNEERWDIVSRESFERLDEMVRFIENNRVMTLVA</sequence>
<dbReference type="eggNOG" id="ENOG5032TIZ">
    <property type="taxonomic scope" value="Bacteria"/>
</dbReference>
<dbReference type="Proteomes" id="UP000001726">
    <property type="component" value="Chromosome"/>
</dbReference>
<name>B2VH41_ERWT9</name>
<evidence type="ECO:0000256" key="1">
    <source>
        <dbReference type="SAM" id="MobiDB-lite"/>
    </source>
</evidence>
<reference evidence="2 3" key="1">
    <citation type="journal article" date="2008" name="Environ. Microbiol.">
        <title>The genome of Erwinia tasmaniensis strain Et1/99, a non-pathogenic bacterium in the genus Erwinia.</title>
        <authorList>
            <person name="Kube M."/>
            <person name="Migdoll A.M."/>
            <person name="Mueller I."/>
            <person name="Kuhl H."/>
            <person name="Beck A."/>
            <person name="Reinhardt R."/>
            <person name="Geider K."/>
        </authorList>
    </citation>
    <scope>NUCLEOTIDE SEQUENCE [LARGE SCALE GENOMIC DNA]</scope>
    <source>
        <strain evidence="3">DSM 17950 / CFBP 7177 / CIP 109463 / NCPPB 4357 / Et1/99</strain>
    </source>
</reference>
<dbReference type="STRING" id="465817.ETA_06590"/>
<feature type="region of interest" description="Disordered" evidence="1">
    <location>
        <begin position="160"/>
        <end position="183"/>
    </location>
</feature>
<gene>
    <name evidence="2" type="ordered locus">ETA_06590</name>
</gene>
<evidence type="ECO:0000313" key="2">
    <source>
        <dbReference type="EMBL" id="CAO95705.1"/>
    </source>
</evidence>
<organism evidence="2 3">
    <name type="scientific">Erwinia tasmaniensis (strain DSM 17950 / CFBP 7177 / CIP 109463 / NCPPB 4357 / Et1/99)</name>
    <dbReference type="NCBI Taxonomy" id="465817"/>
    <lineage>
        <taxon>Bacteria</taxon>
        <taxon>Pseudomonadati</taxon>
        <taxon>Pseudomonadota</taxon>
        <taxon>Gammaproteobacteria</taxon>
        <taxon>Enterobacterales</taxon>
        <taxon>Erwiniaceae</taxon>
        <taxon>Erwinia</taxon>
    </lineage>
</organism>
<dbReference type="SUPFAM" id="SSF159501">
    <property type="entry name" value="EreA/ChaN-like"/>
    <property type="match status" value="1"/>
</dbReference>
<evidence type="ECO:0000313" key="3">
    <source>
        <dbReference type="Proteomes" id="UP000001726"/>
    </source>
</evidence>
<dbReference type="KEGG" id="eta:ETA_06590"/>
<proteinExistence type="predicted"/>